<evidence type="ECO:0008006" key="3">
    <source>
        <dbReference type="Google" id="ProtNLM"/>
    </source>
</evidence>
<protein>
    <recommendedName>
        <fullName evidence="3">HEPN domain-containing protein</fullName>
    </recommendedName>
</protein>
<gene>
    <name evidence="1" type="ORF">COY52_08020</name>
</gene>
<evidence type="ECO:0000313" key="1">
    <source>
        <dbReference type="EMBL" id="PIZ16116.1"/>
    </source>
</evidence>
<dbReference type="EMBL" id="PFMR01000210">
    <property type="protein sequence ID" value="PIZ16116.1"/>
    <property type="molecule type" value="Genomic_DNA"/>
</dbReference>
<sequence>MIFDRNFFIKQRFKPEELEKYKKSALRNLGIARSGREPEVIFHFAYMALIKTGIYCLAKAGYRIKAKPGHHQKIIEYLSKALDTEDIAIIGDKMRKDRNLDMYGAETEYSDREIQEYLKFIETVYEKAQREK</sequence>
<name>A0A2M7S9A5_9BACT</name>
<dbReference type="Gene3D" id="1.20.120.330">
    <property type="entry name" value="Nucleotidyltransferases domain 2"/>
    <property type="match status" value="1"/>
</dbReference>
<accession>A0A2M7S9A5</accession>
<dbReference type="AlphaFoldDB" id="A0A2M7S9A5"/>
<dbReference type="Proteomes" id="UP000229307">
    <property type="component" value="Unassembled WGS sequence"/>
</dbReference>
<proteinExistence type="predicted"/>
<evidence type="ECO:0000313" key="2">
    <source>
        <dbReference type="Proteomes" id="UP000229307"/>
    </source>
</evidence>
<reference evidence="2" key="1">
    <citation type="submission" date="2017-09" db="EMBL/GenBank/DDBJ databases">
        <title>Depth-based differentiation of microbial function through sediment-hosted aquifers and enrichment of novel symbionts in the deep terrestrial subsurface.</title>
        <authorList>
            <person name="Probst A.J."/>
            <person name="Ladd B."/>
            <person name="Jarett J.K."/>
            <person name="Geller-Mcgrath D.E."/>
            <person name="Sieber C.M.K."/>
            <person name="Emerson J.B."/>
            <person name="Anantharaman K."/>
            <person name="Thomas B.C."/>
            <person name="Malmstrom R."/>
            <person name="Stieglmeier M."/>
            <person name="Klingl A."/>
            <person name="Woyke T."/>
            <person name="Ryan C.M."/>
            <person name="Banfield J.F."/>
        </authorList>
    </citation>
    <scope>NUCLEOTIDE SEQUENCE [LARGE SCALE GENOMIC DNA]</scope>
</reference>
<comment type="caution">
    <text evidence="1">The sequence shown here is derived from an EMBL/GenBank/DDBJ whole genome shotgun (WGS) entry which is preliminary data.</text>
</comment>
<organism evidence="1 2">
    <name type="scientific">Candidatus Desantisbacteria bacterium CG_4_10_14_0_8_um_filter_48_22</name>
    <dbReference type="NCBI Taxonomy" id="1974543"/>
    <lineage>
        <taxon>Bacteria</taxon>
        <taxon>Candidatus Desantisiibacteriota</taxon>
    </lineage>
</organism>